<dbReference type="WBParaSite" id="BTMF_0000640501-mRNA-1">
    <property type="protein sequence ID" value="BTMF_0000640501-mRNA-1"/>
    <property type="gene ID" value="BTMF_0000640501"/>
</dbReference>
<sequence>MKYPAREEFLERFGLEPFKVDPEIGLFVYREGSEGQVEVEFSFSLVMRSFQVSIFIGGVEVSVISSEGVDSISIFEYAGRSGLRIEFISELGLSKAELVLEPTIHLVWSRLV</sequence>
<dbReference type="Proteomes" id="UP000280834">
    <property type="component" value="Unassembled WGS sequence"/>
</dbReference>
<proteinExistence type="predicted"/>
<organism evidence="3">
    <name type="scientific">Brugia timori</name>
    <dbReference type="NCBI Taxonomy" id="42155"/>
    <lineage>
        <taxon>Eukaryota</taxon>
        <taxon>Metazoa</taxon>
        <taxon>Ecdysozoa</taxon>
        <taxon>Nematoda</taxon>
        <taxon>Chromadorea</taxon>
        <taxon>Rhabditida</taxon>
        <taxon>Spirurina</taxon>
        <taxon>Spiruromorpha</taxon>
        <taxon>Filarioidea</taxon>
        <taxon>Onchocercidae</taxon>
        <taxon>Brugia</taxon>
    </lineage>
</organism>
<name>A0A0R3QJ09_9BILA</name>
<gene>
    <name evidence="1" type="ORF">BTMF_LOCUS5640</name>
</gene>
<evidence type="ECO:0000313" key="2">
    <source>
        <dbReference type="Proteomes" id="UP000280834"/>
    </source>
</evidence>
<keyword evidence="2" id="KW-1185">Reference proteome</keyword>
<dbReference type="CDD" id="cd20698">
    <property type="entry name" value="CdiI_Kp-like"/>
    <property type="match status" value="1"/>
</dbReference>
<evidence type="ECO:0000313" key="1">
    <source>
        <dbReference type="EMBL" id="VDO18316.1"/>
    </source>
</evidence>
<evidence type="ECO:0000313" key="3">
    <source>
        <dbReference type="WBParaSite" id="BTMF_0000640501-mRNA-1"/>
    </source>
</evidence>
<dbReference type="AlphaFoldDB" id="A0A0R3QJ09"/>
<reference evidence="3" key="1">
    <citation type="submission" date="2017-02" db="UniProtKB">
        <authorList>
            <consortium name="WormBaseParasite"/>
        </authorList>
    </citation>
    <scope>IDENTIFICATION</scope>
</reference>
<protein>
    <submittedName>
        <fullName evidence="3">Glyco_hydro38C2 domain-containing protein</fullName>
    </submittedName>
</protein>
<reference evidence="1 2" key="2">
    <citation type="submission" date="2018-11" db="EMBL/GenBank/DDBJ databases">
        <authorList>
            <consortium name="Pathogen Informatics"/>
        </authorList>
    </citation>
    <scope>NUCLEOTIDE SEQUENCE [LARGE SCALE GENOMIC DNA]</scope>
</reference>
<accession>A0A0R3QJ09</accession>
<dbReference type="EMBL" id="UZAG01006192">
    <property type="protein sequence ID" value="VDO18316.1"/>
    <property type="molecule type" value="Genomic_DNA"/>
</dbReference>